<dbReference type="AlphaFoldDB" id="A0A6G1C2U9"/>
<protein>
    <submittedName>
        <fullName evidence="1">Uncharacterized protein</fullName>
    </submittedName>
</protein>
<accession>A0A6G1C2U9</accession>
<evidence type="ECO:0000313" key="1">
    <source>
        <dbReference type="EMBL" id="KAF0894287.1"/>
    </source>
</evidence>
<reference evidence="1 2" key="1">
    <citation type="submission" date="2019-11" db="EMBL/GenBank/DDBJ databases">
        <title>Whole genome sequence of Oryza granulata.</title>
        <authorList>
            <person name="Li W."/>
        </authorList>
    </citation>
    <scope>NUCLEOTIDE SEQUENCE [LARGE SCALE GENOMIC DNA]</scope>
    <source>
        <strain evidence="2">cv. Menghai</strain>
        <tissue evidence="1">Leaf</tissue>
    </source>
</reference>
<keyword evidence="2" id="KW-1185">Reference proteome</keyword>
<evidence type="ECO:0000313" key="2">
    <source>
        <dbReference type="Proteomes" id="UP000479710"/>
    </source>
</evidence>
<sequence>MVSASACNRQCAPSNWLLGDLGHRLVKPMGSESLGVVKCFARAEQGQTGHWPCTLVRVHSAGQGSTLMATELAT</sequence>
<dbReference type="Proteomes" id="UP000479710">
    <property type="component" value="Unassembled WGS sequence"/>
</dbReference>
<dbReference type="EMBL" id="SPHZ02000011">
    <property type="protein sequence ID" value="KAF0894287.1"/>
    <property type="molecule type" value="Genomic_DNA"/>
</dbReference>
<name>A0A6G1C2U9_9ORYZ</name>
<organism evidence="1 2">
    <name type="scientific">Oryza meyeriana var. granulata</name>
    <dbReference type="NCBI Taxonomy" id="110450"/>
    <lineage>
        <taxon>Eukaryota</taxon>
        <taxon>Viridiplantae</taxon>
        <taxon>Streptophyta</taxon>
        <taxon>Embryophyta</taxon>
        <taxon>Tracheophyta</taxon>
        <taxon>Spermatophyta</taxon>
        <taxon>Magnoliopsida</taxon>
        <taxon>Liliopsida</taxon>
        <taxon>Poales</taxon>
        <taxon>Poaceae</taxon>
        <taxon>BOP clade</taxon>
        <taxon>Oryzoideae</taxon>
        <taxon>Oryzeae</taxon>
        <taxon>Oryzinae</taxon>
        <taxon>Oryza</taxon>
        <taxon>Oryza meyeriana</taxon>
    </lineage>
</organism>
<gene>
    <name evidence="1" type="ORF">E2562_037996</name>
</gene>
<proteinExistence type="predicted"/>
<comment type="caution">
    <text evidence="1">The sequence shown here is derived from an EMBL/GenBank/DDBJ whole genome shotgun (WGS) entry which is preliminary data.</text>
</comment>